<reference evidence="1 2" key="1">
    <citation type="submission" date="2016-10" db="EMBL/GenBank/DDBJ databases">
        <authorList>
            <person name="de Groot N.N."/>
        </authorList>
    </citation>
    <scope>NUCLEOTIDE SEQUENCE [LARGE SCALE GENOMIC DNA]</scope>
    <source>
        <strain evidence="1 2">CGMCC 1.6133</strain>
    </source>
</reference>
<name>A0A1G9BLW3_9GAMM</name>
<dbReference type="InterPro" id="IPR018669">
    <property type="entry name" value="Toxin_HigB"/>
</dbReference>
<dbReference type="GO" id="GO:0004519">
    <property type="term" value="F:endonuclease activity"/>
    <property type="evidence" value="ECO:0007669"/>
    <property type="project" value="InterPro"/>
</dbReference>
<keyword evidence="2" id="KW-1185">Reference proteome</keyword>
<dbReference type="GO" id="GO:0110001">
    <property type="term" value="C:toxin-antitoxin complex"/>
    <property type="evidence" value="ECO:0007669"/>
    <property type="project" value="InterPro"/>
</dbReference>
<gene>
    <name evidence="1" type="ORF">SAMN04487954_1164</name>
</gene>
<proteinExistence type="predicted"/>
<dbReference type="STRING" id="376427.SAMN04487954_1164"/>
<sequence length="100" mass="11738">MRIIAVKNLRDFWEQYPDSRAPLEAWVDEVKHATWKAPHDIKAKYRHASLVGNKRVVFNIKGNDYRLIVSVAYRFGAVYIKFIGTHRQYDAIDAETVEME</sequence>
<dbReference type="RefSeq" id="WP_089688243.1">
    <property type="nucleotide sequence ID" value="NZ_FNES01000016.1"/>
</dbReference>
<dbReference type="OrthoDB" id="9799912at2"/>
<accession>A0A1G9BLW3</accession>
<dbReference type="GO" id="GO:0003723">
    <property type="term" value="F:RNA binding"/>
    <property type="evidence" value="ECO:0007669"/>
    <property type="project" value="InterPro"/>
</dbReference>
<evidence type="ECO:0000313" key="1">
    <source>
        <dbReference type="EMBL" id="SDK40481.1"/>
    </source>
</evidence>
<dbReference type="EMBL" id="FNES01000016">
    <property type="protein sequence ID" value="SDK40481.1"/>
    <property type="molecule type" value="Genomic_DNA"/>
</dbReference>
<dbReference type="AlphaFoldDB" id="A0A1G9BLW3"/>
<protein>
    <submittedName>
        <fullName evidence="1">mRNA interferase HigB</fullName>
    </submittedName>
</protein>
<dbReference type="Proteomes" id="UP000198525">
    <property type="component" value="Unassembled WGS sequence"/>
</dbReference>
<evidence type="ECO:0000313" key="2">
    <source>
        <dbReference type="Proteomes" id="UP000198525"/>
    </source>
</evidence>
<dbReference type="Pfam" id="PF09907">
    <property type="entry name" value="HigB_toxin"/>
    <property type="match status" value="1"/>
</dbReference>
<organism evidence="1 2">
    <name type="scientific">Billgrantia gudaonensis</name>
    <dbReference type="NCBI Taxonomy" id="376427"/>
    <lineage>
        <taxon>Bacteria</taxon>
        <taxon>Pseudomonadati</taxon>
        <taxon>Pseudomonadota</taxon>
        <taxon>Gammaproteobacteria</taxon>
        <taxon>Oceanospirillales</taxon>
        <taxon>Halomonadaceae</taxon>
        <taxon>Billgrantia</taxon>
    </lineage>
</organism>